<evidence type="ECO:0000256" key="2">
    <source>
        <dbReference type="PIRSR" id="PIRSR014972-2"/>
    </source>
</evidence>
<feature type="active site" evidence="1">
    <location>
        <position position="42"/>
    </location>
</feature>
<feature type="binding site" evidence="2">
    <location>
        <position position="61"/>
    </location>
    <ligand>
        <name>substrate</name>
    </ligand>
</feature>
<organism evidence="4 5">
    <name type="scientific">Ammonifex thiophilus</name>
    <dbReference type="NCBI Taxonomy" id="444093"/>
    <lineage>
        <taxon>Bacteria</taxon>
        <taxon>Bacillati</taxon>
        <taxon>Bacillota</taxon>
        <taxon>Clostridia</taxon>
        <taxon>Thermoanaerobacterales</taxon>
        <taxon>Thermoanaerobacteraceae</taxon>
        <taxon>Ammonifex</taxon>
    </lineage>
</organism>
<sequence>MGLSVGLRGTATWMVKEEDTAIVQGSGTVPVLATPRLLALMEAAAVAAVAGALPPEATTVGVKAEIEHLAPTPVGMEVTAVAELVEVEGRRLVFRVEARDQVEVIGRGRHERVLVDVAKFLAKAQSKRSG</sequence>
<keyword evidence="5" id="KW-1185">Reference proteome</keyword>
<dbReference type="EMBL" id="QSLN01000002">
    <property type="protein sequence ID" value="RDV84224.1"/>
    <property type="molecule type" value="Genomic_DNA"/>
</dbReference>
<feature type="binding site" evidence="2">
    <location>
        <position position="61"/>
    </location>
    <ligand>
        <name>CoA</name>
        <dbReference type="ChEBI" id="CHEBI:57287"/>
    </ligand>
</feature>
<dbReference type="Proteomes" id="UP000256329">
    <property type="component" value="Unassembled WGS sequence"/>
</dbReference>
<dbReference type="Gene3D" id="3.10.129.10">
    <property type="entry name" value="Hotdog Thioesterase"/>
    <property type="match status" value="1"/>
</dbReference>
<dbReference type="PANTHER" id="PTHR36934:SF1">
    <property type="entry name" value="THIOESTERASE DOMAIN-CONTAINING PROTEIN"/>
    <property type="match status" value="1"/>
</dbReference>
<evidence type="ECO:0000313" key="4">
    <source>
        <dbReference type="EMBL" id="RDV84224.1"/>
    </source>
</evidence>
<feature type="binding site" evidence="2">
    <location>
        <position position="112"/>
    </location>
    <ligand>
        <name>substrate</name>
    </ligand>
</feature>
<evidence type="ECO:0000259" key="3">
    <source>
        <dbReference type="Pfam" id="PF22636"/>
    </source>
</evidence>
<dbReference type="Pfam" id="PF22636">
    <property type="entry name" value="FlK"/>
    <property type="match status" value="1"/>
</dbReference>
<feature type="active site" evidence="1">
    <location>
        <position position="68"/>
    </location>
</feature>
<feature type="active site" evidence="1">
    <location>
        <position position="34"/>
    </location>
</feature>
<dbReference type="SUPFAM" id="SSF54637">
    <property type="entry name" value="Thioesterase/thiol ester dehydrase-isomerase"/>
    <property type="match status" value="1"/>
</dbReference>
<dbReference type="AlphaFoldDB" id="A0A3D8P4U2"/>
<accession>A0A3D8P4U2</accession>
<dbReference type="OrthoDB" id="6902891at2"/>
<dbReference type="InterPro" id="IPR029069">
    <property type="entry name" value="HotDog_dom_sf"/>
</dbReference>
<dbReference type="PIRSF" id="PIRSF014972">
    <property type="entry name" value="FlK"/>
    <property type="match status" value="1"/>
</dbReference>
<dbReference type="PANTHER" id="PTHR36934">
    <property type="entry name" value="BLR0278 PROTEIN"/>
    <property type="match status" value="1"/>
</dbReference>
<evidence type="ECO:0000256" key="1">
    <source>
        <dbReference type="PIRSR" id="PIRSR014972-1"/>
    </source>
</evidence>
<dbReference type="InterPro" id="IPR025540">
    <property type="entry name" value="FlK"/>
</dbReference>
<protein>
    <submittedName>
        <fullName evidence="4">Thioesterase</fullName>
    </submittedName>
</protein>
<comment type="caution">
    <text evidence="4">The sequence shown here is derived from an EMBL/GenBank/DDBJ whole genome shotgun (WGS) entry which is preliminary data.</text>
</comment>
<proteinExistence type="predicted"/>
<feature type="domain" description="Fluoroacetyl-CoA-specific thioesterase-like" evidence="3">
    <location>
        <begin position="15"/>
        <end position="117"/>
    </location>
</feature>
<reference evidence="4 5" key="1">
    <citation type="submission" date="2018-08" db="EMBL/GenBank/DDBJ databases">
        <title>Form III RuBisCO-mediated autotrophy in Thermodesulfobium bacteria.</title>
        <authorList>
            <person name="Toshchakov S.V."/>
            <person name="Kublanov I.V."/>
            <person name="Frolov E."/>
            <person name="Bonch-Osmolovskaya E.A."/>
            <person name="Tourova T.P."/>
            <person name="Chernych N.A."/>
            <person name="Lebedinsky A.V."/>
        </authorList>
    </citation>
    <scope>NUCLEOTIDE SEQUENCE [LARGE SCALE GENOMIC DNA]</scope>
    <source>
        <strain evidence="4 5">SR</strain>
    </source>
</reference>
<evidence type="ECO:0000313" key="5">
    <source>
        <dbReference type="Proteomes" id="UP000256329"/>
    </source>
</evidence>
<name>A0A3D8P4U2_9THEO</name>
<dbReference type="InterPro" id="IPR054485">
    <property type="entry name" value="FlK-like_dom"/>
</dbReference>
<gene>
    <name evidence="4" type="ORF">DXX99_02645</name>
</gene>
<dbReference type="RefSeq" id="WP_115791967.1">
    <property type="nucleotide sequence ID" value="NZ_QSLN01000002.1"/>
</dbReference>